<dbReference type="Gene3D" id="2.60.120.200">
    <property type="match status" value="1"/>
</dbReference>
<gene>
    <name evidence="1" type="ORF">ENV67_01295</name>
</gene>
<dbReference type="Gene3D" id="2.60.120.260">
    <property type="entry name" value="Galactose-binding domain-like"/>
    <property type="match status" value="1"/>
</dbReference>
<name>A0A7C4Y4I1_UNCW3</name>
<organism evidence="1">
    <name type="scientific">candidate division WOR-3 bacterium</name>
    <dbReference type="NCBI Taxonomy" id="2052148"/>
    <lineage>
        <taxon>Bacteria</taxon>
        <taxon>Bacteria division WOR-3</taxon>
    </lineage>
</organism>
<proteinExistence type="predicted"/>
<dbReference type="InterPro" id="IPR013783">
    <property type="entry name" value="Ig-like_fold"/>
</dbReference>
<dbReference type="SUPFAM" id="SSF49899">
    <property type="entry name" value="Concanavalin A-like lectins/glucanases"/>
    <property type="match status" value="1"/>
</dbReference>
<sequence length="1545" mass="172554">MKRFLLLTVIGIALFAIPKDVTYPTPVMRKANFLSGDAKAPSFAIDTRLIVNTGATTREVGIGKYFKAYDDDTIRVVGVQSATPRYLYIATDTSTTGFGDNKFMIETPYAFSSGSTPHAIAVGTLGPSYWQRFIFVGQNAAPYSFFMFGWNSGLPGWALYDSIPVGSAIYDIAIGPTTGASNYYNIFVAASATTPSSQILRLRYNGVSFADSERIYLTGTQSVRGIAVGDIRSDIPGDEVYVVGGTNIWMVYWNDLSASWQSEVITTGVSSAVDVAVGDVDPTHPGNELVVVHGSTSYQLSIWYYDAGVWSGYAWNLTGSSYTFEVAIGDVITQNPGNEIIFTTTSSSYNPILFWIAPNGSVWARYLPKNAASSTDYVIAIGDVNRWRQGNEYVLSGGNRFYEGEQILTGTENDLMTYYFYMSNPIAKNGEIDYVNVYVFNPSPNTAPSFDVGYYFKNHPTLTGTTNVTNPLGPQEGIWVQIPVESYDFIDNDTLIVYTSYPPDLFPYNDTTKMFIEVWDDSTVAASGFNWTVFPPYNSSTNEPASSFQRWTRYILSGLYNWSRTTSPSSPTAPVLEGSGVAMYPSFNATSGSSARLLTNRIDLTTSRKVILDFYMYHDNGLSTFYDSIYVEYGFDTLNFTTVAGFQRYYSTNAWQKHTVEIGDFSGGTQLYIGFRAVSKYGNNMFIDSVRVFTTAPTAPAQDAGITAITLPNPPYIVGASYPVTVTIKNCGLDPITSCPVYYTWNNNSGAPVSETWTGNLLGGQSTTYTFTTLFTPNVVGNERITAWTELPGDGNPANDTTYKDILICPEYHTLPYMKDFEEGWTNSTNPPFCGWTIIDGGSESPQVLNNNDWHKYLYSSRNSNVARIYYSPVEWSDDWLISPRLDCSGYGTYTLKFWHYYNDFSTTSPDSGRVLVSTDNGSTWTKVAMYSNADDSGYKTIDITPYVNGAGTNVKIGFHYVANDEYYWYIDSFSVDYVYDGDPPLVNVFERPQNTYNDGPYIVRATIHDISPIYTNLYYAIAGDSDYGNITPSSVVGDTYTFEIPDQSSGKPIMYYVWAQDANGNTTYSDYYSFMQLEPIGQDTIIATAMPDSSVKLNWLNPWEQIEYYGEPYYAFPPDTGFILATQFIPQYTPCRLDAFYLLFYGTAEPIRLIIFDDNNGIPQNVVFDTILTPNLYPNYTTVELLDTNIVLNGDFHIGAEWLSNNQTLGIVSDNTSSTFLSKYYDLSNWHILGYDLCIGSIVEYLPHSKAHTGSVIARLEKGKDLNLHKIDNPITLKLPTPKYINTYEVLRRNISYPTDWIVIGTSTNGEFIDSATNLTNNNFYQYAVRTVYTNPDSVSEISPPREIGIDWTPPQYSNMVIDTTIQNYMLVGADIFDWLQPLAYDSLFYSINGGSFVGVTHDSIQSSNTYWYTIPLNTKAPTNVQYYFTSKDISEWGNASRDPIAGYYEITVGITEKIPDKLFLNISSIVSGRLTLDYGIPKNTNVKFTIYNTIGQKVTTIDKGMMKAGYYNEKLNLNIPGGVYFIKMETGEGKIINKVLKVF</sequence>
<dbReference type="InterPro" id="IPR013320">
    <property type="entry name" value="ConA-like_dom_sf"/>
</dbReference>
<dbReference type="NCBIfam" id="NF038128">
    <property type="entry name" value="choice_anch_J"/>
    <property type="match status" value="1"/>
</dbReference>
<comment type="caution">
    <text evidence="1">The sequence shown here is derived from an EMBL/GenBank/DDBJ whole genome shotgun (WGS) entry which is preliminary data.</text>
</comment>
<reference evidence="1" key="1">
    <citation type="journal article" date="2020" name="mSystems">
        <title>Genome- and Community-Level Interaction Insights into Carbon Utilization and Element Cycling Functions of Hydrothermarchaeota in Hydrothermal Sediment.</title>
        <authorList>
            <person name="Zhou Z."/>
            <person name="Liu Y."/>
            <person name="Xu W."/>
            <person name="Pan J."/>
            <person name="Luo Z.H."/>
            <person name="Li M."/>
        </authorList>
    </citation>
    <scope>NUCLEOTIDE SEQUENCE [LARGE SCALE GENOMIC DNA]</scope>
    <source>
        <strain evidence="1">SpSt-780</strain>
    </source>
</reference>
<dbReference type="InterPro" id="IPR036278">
    <property type="entry name" value="Sialidase_sf"/>
</dbReference>
<accession>A0A7C4Y4I1</accession>
<dbReference type="SUPFAM" id="SSF50939">
    <property type="entry name" value="Sialidases"/>
    <property type="match status" value="1"/>
</dbReference>
<dbReference type="Gene3D" id="2.60.40.10">
    <property type="entry name" value="Immunoglobulins"/>
    <property type="match status" value="1"/>
</dbReference>
<dbReference type="EMBL" id="DTHG01000016">
    <property type="protein sequence ID" value="HGW91162.1"/>
    <property type="molecule type" value="Genomic_DNA"/>
</dbReference>
<protein>
    <submittedName>
        <fullName evidence="1">T9SS type A sorting domain-containing protein</fullName>
    </submittedName>
</protein>
<evidence type="ECO:0000313" key="1">
    <source>
        <dbReference type="EMBL" id="HGW91162.1"/>
    </source>
</evidence>